<proteinExistence type="predicted"/>
<gene>
    <name evidence="2" type="ORF">O1G21_04850</name>
</gene>
<evidence type="ECO:0000256" key="1">
    <source>
        <dbReference type="SAM" id="MobiDB-lite"/>
    </source>
</evidence>
<dbReference type="Proteomes" id="UP001212821">
    <property type="component" value="Chromosome"/>
</dbReference>
<evidence type="ECO:0000313" key="3">
    <source>
        <dbReference type="Proteomes" id="UP001212821"/>
    </source>
</evidence>
<organism evidence="2 3">
    <name type="scientific">Kitasatospora cathayae</name>
    <dbReference type="NCBI Taxonomy" id="3004092"/>
    <lineage>
        <taxon>Bacteria</taxon>
        <taxon>Bacillati</taxon>
        <taxon>Actinomycetota</taxon>
        <taxon>Actinomycetes</taxon>
        <taxon>Kitasatosporales</taxon>
        <taxon>Streptomycetaceae</taxon>
        <taxon>Kitasatospora</taxon>
    </lineage>
</organism>
<protein>
    <submittedName>
        <fullName evidence="2">DUF5685 family protein</fullName>
    </submittedName>
</protein>
<feature type="compositionally biased region" description="Pro residues" evidence="1">
    <location>
        <begin position="317"/>
        <end position="327"/>
    </location>
</feature>
<feature type="compositionally biased region" description="Pro residues" evidence="1">
    <location>
        <begin position="336"/>
        <end position="354"/>
    </location>
</feature>
<name>A0ABY7PXZ5_9ACTN</name>
<dbReference type="EMBL" id="CP115450">
    <property type="protein sequence ID" value="WBP85249.1"/>
    <property type="molecule type" value="Genomic_DNA"/>
</dbReference>
<reference evidence="3" key="1">
    <citation type="submission" date="2022-12" db="EMBL/GenBank/DDBJ databases">
        <authorList>
            <person name="Mo P."/>
        </authorList>
    </citation>
    <scope>NUCLEOTIDE SEQUENCE [LARGE SCALE GENOMIC DNA]</scope>
    <source>
        <strain evidence="3">HUAS 3-15</strain>
    </source>
</reference>
<keyword evidence="3" id="KW-1185">Reference proteome</keyword>
<dbReference type="InterPro" id="IPR043740">
    <property type="entry name" value="DUF5685"/>
</dbReference>
<accession>A0ABY7PXZ5</accession>
<feature type="region of interest" description="Disordered" evidence="1">
    <location>
        <begin position="289"/>
        <end position="354"/>
    </location>
</feature>
<evidence type="ECO:0000313" key="2">
    <source>
        <dbReference type="EMBL" id="WBP85249.1"/>
    </source>
</evidence>
<sequence>MFGIIRPCRHRLSERLQASWMAHLCGLCLALRDDHGQLARTATNYDGLIISVLVEAQAAREDSSWRRTAGPCPLRGMRTASVAKGEGARLAAAVSLALASVKIRDHVEDRDGVFARRPVAAGARAVTRRWDRKSAGSASTVGFDTAVLLDAASRQGELERSLLPGSSVLLVTEPTETATSAAFAHTAVIAGRPGNAAPLAEAGRLFGRLAHLLDAAEDQAADAASGAWNPLTATGTDRAEAERLCRDAVHGIRLALREVELTDRALVHVLLGHETESAVDRVFGRAGHGASCRSGKHGSGSAGIASAEHPHDAPSRQVPPPGYPGGPYPGQDPNQAPVPPWVPQGPGFIPPPGGKPPHPRNLLAGCAVWALMACTCQLLCCEHDDPFSRERRKGFCERHDCCDCCNACDPNCCDCCKCGCDCCDNCGCDDCGCDGCCCDCS</sequence>
<dbReference type="Pfam" id="PF18937">
    <property type="entry name" value="DUF5685"/>
    <property type="match status" value="1"/>
</dbReference>
<dbReference type="RefSeq" id="WP_270141073.1">
    <property type="nucleotide sequence ID" value="NZ_CP115450.1"/>
</dbReference>